<accession>A0A382TEW4</accession>
<feature type="transmembrane region" description="Helical" evidence="5">
    <location>
        <begin position="37"/>
        <end position="56"/>
    </location>
</feature>
<evidence type="ECO:0008006" key="7">
    <source>
        <dbReference type="Google" id="ProtNLM"/>
    </source>
</evidence>
<evidence type="ECO:0000256" key="3">
    <source>
        <dbReference type="ARBA" id="ARBA00022989"/>
    </source>
</evidence>
<feature type="transmembrane region" description="Helical" evidence="5">
    <location>
        <begin position="153"/>
        <end position="172"/>
    </location>
</feature>
<feature type="transmembrane region" description="Helical" evidence="5">
    <location>
        <begin position="12"/>
        <end position="31"/>
    </location>
</feature>
<dbReference type="PANTHER" id="PTHR43847">
    <property type="entry name" value="BLL3993 PROTEIN"/>
    <property type="match status" value="1"/>
</dbReference>
<protein>
    <recommendedName>
        <fullName evidence="7">Steroid 5-alpha reductase C-terminal domain-containing protein</fullName>
    </recommendedName>
</protein>
<name>A0A382TEW4_9ZZZZ</name>
<feature type="transmembrane region" description="Helical" evidence="5">
    <location>
        <begin position="76"/>
        <end position="95"/>
    </location>
</feature>
<evidence type="ECO:0000256" key="1">
    <source>
        <dbReference type="ARBA" id="ARBA00004141"/>
    </source>
</evidence>
<keyword evidence="2 5" id="KW-0812">Transmembrane</keyword>
<dbReference type="GO" id="GO:0016020">
    <property type="term" value="C:membrane"/>
    <property type="evidence" value="ECO:0007669"/>
    <property type="project" value="UniProtKB-SubCell"/>
</dbReference>
<evidence type="ECO:0000256" key="2">
    <source>
        <dbReference type="ARBA" id="ARBA00022692"/>
    </source>
</evidence>
<evidence type="ECO:0000256" key="5">
    <source>
        <dbReference type="SAM" id="Phobius"/>
    </source>
</evidence>
<dbReference type="Pfam" id="PF04140">
    <property type="entry name" value="ICMT"/>
    <property type="match status" value="1"/>
</dbReference>
<dbReference type="Gene3D" id="1.20.120.1630">
    <property type="match status" value="1"/>
</dbReference>
<dbReference type="InterPro" id="IPR007269">
    <property type="entry name" value="ICMT_MeTrfase"/>
</dbReference>
<feature type="transmembrane region" description="Helical" evidence="5">
    <location>
        <begin position="178"/>
        <end position="196"/>
    </location>
</feature>
<organism evidence="6">
    <name type="scientific">marine metagenome</name>
    <dbReference type="NCBI Taxonomy" id="408172"/>
    <lineage>
        <taxon>unclassified sequences</taxon>
        <taxon>metagenomes</taxon>
        <taxon>ecological metagenomes</taxon>
    </lineage>
</organism>
<gene>
    <name evidence="6" type="ORF">METZ01_LOCUS373179</name>
</gene>
<dbReference type="AlphaFoldDB" id="A0A382TEW4"/>
<reference evidence="6" key="1">
    <citation type="submission" date="2018-05" db="EMBL/GenBank/DDBJ databases">
        <authorList>
            <person name="Lanie J.A."/>
            <person name="Ng W.-L."/>
            <person name="Kazmierczak K.M."/>
            <person name="Andrzejewski T.M."/>
            <person name="Davidsen T.M."/>
            <person name="Wayne K.J."/>
            <person name="Tettelin H."/>
            <person name="Glass J.I."/>
            <person name="Rusch D."/>
            <person name="Podicherti R."/>
            <person name="Tsui H.-C.T."/>
            <person name="Winkler M.E."/>
        </authorList>
    </citation>
    <scope>NUCLEOTIDE SEQUENCE</scope>
</reference>
<keyword evidence="4 5" id="KW-0472">Membrane</keyword>
<dbReference type="EMBL" id="UINC01135895">
    <property type="protein sequence ID" value="SVD20325.1"/>
    <property type="molecule type" value="Genomic_DNA"/>
</dbReference>
<comment type="subcellular location">
    <subcellularLocation>
        <location evidence="1">Membrane</location>
        <topology evidence="1">Multi-pass membrane protein</topology>
    </subcellularLocation>
</comment>
<evidence type="ECO:0000313" key="6">
    <source>
        <dbReference type="EMBL" id="SVD20325.1"/>
    </source>
</evidence>
<keyword evidence="3 5" id="KW-1133">Transmembrane helix</keyword>
<feature type="transmembrane region" description="Helical" evidence="5">
    <location>
        <begin position="107"/>
        <end position="132"/>
    </location>
</feature>
<dbReference type="InterPro" id="IPR052527">
    <property type="entry name" value="Metal_cation-efflux_comp"/>
</dbReference>
<evidence type="ECO:0000256" key="4">
    <source>
        <dbReference type="ARBA" id="ARBA00023136"/>
    </source>
</evidence>
<dbReference type="GO" id="GO:0004671">
    <property type="term" value="F:protein C-terminal S-isoprenylcysteine carboxyl O-methyltransferase activity"/>
    <property type="evidence" value="ECO:0007669"/>
    <property type="project" value="InterPro"/>
</dbReference>
<dbReference type="PANTHER" id="PTHR43847:SF1">
    <property type="entry name" value="BLL3993 PROTEIN"/>
    <property type="match status" value="1"/>
</dbReference>
<sequence length="224" mass="25436">MEASVHKAVANTTTVALVSAVLVFALTRWMGWSLGWVYVWLCVAALVINLFCALRWNPVLIGRRMGFAKGTKSWDLVWFALFLPIMIAVYAIAIMESGWVSMAPDGAWLLGLMMFITGWVLLIWCHIVNPFLEKTVRIQTDHGHRVIETGPYAYVRHPFYVGIVLYLFSAPLMLMSNWAFIPAILASVGLVIRTILEDRTLYRELPGYADYSTRVRVRLIPGIW</sequence>
<proteinExistence type="predicted"/>